<dbReference type="AlphaFoldDB" id="A0A7Z9BN96"/>
<organism evidence="2 3">
    <name type="scientific">Planktothrix paucivesiculata PCC 9631</name>
    <dbReference type="NCBI Taxonomy" id="671071"/>
    <lineage>
        <taxon>Bacteria</taxon>
        <taxon>Bacillati</taxon>
        <taxon>Cyanobacteriota</taxon>
        <taxon>Cyanophyceae</taxon>
        <taxon>Oscillatoriophycideae</taxon>
        <taxon>Oscillatoriales</taxon>
        <taxon>Microcoleaceae</taxon>
        <taxon>Planktothrix</taxon>
    </lineage>
</organism>
<dbReference type="EMBL" id="CZCS02000009">
    <property type="protein sequence ID" value="VXD12790.1"/>
    <property type="molecule type" value="Genomic_DNA"/>
</dbReference>
<feature type="chain" id="PRO_5030900603" evidence="1">
    <location>
        <begin position="28"/>
        <end position="167"/>
    </location>
</feature>
<evidence type="ECO:0000313" key="2">
    <source>
        <dbReference type="EMBL" id="VXD12790.1"/>
    </source>
</evidence>
<evidence type="ECO:0000313" key="3">
    <source>
        <dbReference type="Proteomes" id="UP000182190"/>
    </source>
</evidence>
<accession>A0A7Z9BN96</accession>
<proteinExistence type="predicted"/>
<reference evidence="2" key="1">
    <citation type="submission" date="2019-10" db="EMBL/GenBank/DDBJ databases">
        <authorList>
            <consortium name="Genoscope - CEA"/>
            <person name="William W."/>
        </authorList>
    </citation>
    <scope>NUCLEOTIDE SEQUENCE [LARGE SCALE GENOMIC DNA]</scope>
    <source>
        <strain evidence="2">BBR_PRJEB10994</strain>
    </source>
</reference>
<keyword evidence="1" id="KW-0732">Signal</keyword>
<dbReference type="Proteomes" id="UP000182190">
    <property type="component" value="Unassembled WGS sequence"/>
</dbReference>
<sequence length="167" mass="19293">MLTLSKFSAFSFLSGMVCLTYTPIANAIPHPVNTELTQVSRPAPSQLIDQYTDHFFYQVNPELQGRKLTSTDREYIREWENLRAVIAPMIRPTREVCHGAEQEPEDLWDFNFQGMPNSYSNPYDYLADIIFYNRYPQLIGKKLSPGTSEAKEWSIIRERLFVSTCGL</sequence>
<name>A0A7Z9BN96_9CYAN</name>
<protein>
    <submittedName>
        <fullName evidence="2">Uncharacterized protein</fullName>
    </submittedName>
</protein>
<keyword evidence="3" id="KW-1185">Reference proteome</keyword>
<comment type="caution">
    <text evidence="2">The sequence shown here is derived from an EMBL/GenBank/DDBJ whole genome shotgun (WGS) entry which is preliminary data.</text>
</comment>
<evidence type="ECO:0000256" key="1">
    <source>
        <dbReference type="SAM" id="SignalP"/>
    </source>
</evidence>
<gene>
    <name evidence="2" type="ORF">PL9631_1060199</name>
</gene>
<feature type="signal peptide" evidence="1">
    <location>
        <begin position="1"/>
        <end position="27"/>
    </location>
</feature>